<sequence>MSTPAPLPELPVTFRPTVTRAVLLGLGAALFAVLTAGAWLTGSFTAGDRATFTAAGLFVFGILALLARPKVVATEDGVTVVNLATTRRLAWAQIVRVNLRAGDPWVRLDLSDGTTLPAMGIQPGIAKHQAVAHARALRALAEAHGTARSAT</sequence>
<keyword evidence="1" id="KW-1133">Transmembrane helix</keyword>
<proteinExistence type="predicted"/>
<dbReference type="Pfam" id="PF10756">
    <property type="entry name" value="bPH_6"/>
    <property type="match status" value="1"/>
</dbReference>
<dbReference type="RefSeq" id="WP_344123193.1">
    <property type="nucleotide sequence ID" value="NZ_BAAABW010000033.1"/>
</dbReference>
<evidence type="ECO:0000256" key="1">
    <source>
        <dbReference type="SAM" id="Phobius"/>
    </source>
</evidence>
<keyword evidence="1" id="KW-0472">Membrane</keyword>
<dbReference type="EMBL" id="BAAABW010000033">
    <property type="protein sequence ID" value="GAA0375310.1"/>
    <property type="molecule type" value="Genomic_DNA"/>
</dbReference>
<feature type="transmembrane region" description="Helical" evidence="1">
    <location>
        <begin position="50"/>
        <end position="67"/>
    </location>
</feature>
<organism evidence="3 4">
    <name type="scientific">Streptomyces blastmyceticus</name>
    <dbReference type="NCBI Taxonomy" id="68180"/>
    <lineage>
        <taxon>Bacteria</taxon>
        <taxon>Bacillati</taxon>
        <taxon>Actinomycetota</taxon>
        <taxon>Actinomycetes</taxon>
        <taxon>Kitasatosporales</taxon>
        <taxon>Streptomycetaceae</taxon>
        <taxon>Streptomyces</taxon>
    </lineage>
</organism>
<protein>
    <submittedName>
        <fullName evidence="3">PH domain-containing protein</fullName>
    </submittedName>
</protein>
<comment type="caution">
    <text evidence="3">The sequence shown here is derived from an EMBL/GenBank/DDBJ whole genome shotgun (WGS) entry which is preliminary data.</text>
</comment>
<evidence type="ECO:0000313" key="4">
    <source>
        <dbReference type="Proteomes" id="UP001500063"/>
    </source>
</evidence>
<dbReference type="Proteomes" id="UP001500063">
    <property type="component" value="Unassembled WGS sequence"/>
</dbReference>
<name>A0ABN0XXA9_9ACTN</name>
<reference evidence="3 4" key="1">
    <citation type="journal article" date="2019" name="Int. J. Syst. Evol. Microbiol.">
        <title>The Global Catalogue of Microorganisms (GCM) 10K type strain sequencing project: providing services to taxonomists for standard genome sequencing and annotation.</title>
        <authorList>
            <consortium name="The Broad Institute Genomics Platform"/>
            <consortium name="The Broad Institute Genome Sequencing Center for Infectious Disease"/>
            <person name="Wu L."/>
            <person name="Ma J."/>
        </authorList>
    </citation>
    <scope>NUCLEOTIDE SEQUENCE [LARGE SCALE GENOMIC DNA]</scope>
    <source>
        <strain evidence="3 4">JCM 4565</strain>
    </source>
</reference>
<keyword evidence="4" id="KW-1185">Reference proteome</keyword>
<accession>A0ABN0XXA9</accession>
<dbReference type="InterPro" id="IPR019692">
    <property type="entry name" value="CFP-6_PH"/>
</dbReference>
<evidence type="ECO:0000313" key="3">
    <source>
        <dbReference type="EMBL" id="GAA0375310.1"/>
    </source>
</evidence>
<evidence type="ECO:0000259" key="2">
    <source>
        <dbReference type="Pfam" id="PF10756"/>
    </source>
</evidence>
<feature type="transmembrane region" description="Helical" evidence="1">
    <location>
        <begin position="21"/>
        <end position="44"/>
    </location>
</feature>
<keyword evidence="1" id="KW-0812">Transmembrane</keyword>
<feature type="domain" description="Low molecular weight protein antigen 6 PH" evidence="2">
    <location>
        <begin position="68"/>
        <end position="138"/>
    </location>
</feature>
<gene>
    <name evidence="3" type="ORF">GCM10010319_62300</name>
</gene>